<feature type="domain" description="CBS" evidence="10">
    <location>
        <begin position="231"/>
        <end position="287"/>
    </location>
</feature>
<keyword evidence="6 9" id="KW-1133">Transmembrane helix</keyword>
<name>A0A2S5DF63_9NEIS</name>
<feature type="transmembrane region" description="Helical" evidence="9">
    <location>
        <begin position="387"/>
        <end position="409"/>
    </location>
</feature>
<evidence type="ECO:0000256" key="7">
    <source>
        <dbReference type="ARBA" id="ARBA00023136"/>
    </source>
</evidence>
<evidence type="ECO:0000256" key="8">
    <source>
        <dbReference type="PROSITE-ProRule" id="PRU00703"/>
    </source>
</evidence>
<evidence type="ECO:0000256" key="4">
    <source>
        <dbReference type="ARBA" id="ARBA00022692"/>
    </source>
</evidence>
<evidence type="ECO:0000256" key="5">
    <source>
        <dbReference type="ARBA" id="ARBA00022842"/>
    </source>
</evidence>
<dbReference type="InterPro" id="IPR006668">
    <property type="entry name" value="Mg_transptr_MgtE_intracell_dom"/>
</dbReference>
<dbReference type="Gene3D" id="1.10.357.20">
    <property type="entry name" value="SLC41 divalent cation transporters, integral membrane domain"/>
    <property type="match status" value="1"/>
</dbReference>
<dbReference type="EMBL" id="PQWB01000047">
    <property type="protein sequence ID" value="POZ61736.1"/>
    <property type="molecule type" value="Genomic_DNA"/>
</dbReference>
<dbReference type="PANTHER" id="PTHR43773">
    <property type="entry name" value="MAGNESIUM TRANSPORTER MGTE"/>
    <property type="match status" value="1"/>
</dbReference>
<evidence type="ECO:0000256" key="9">
    <source>
        <dbReference type="RuleBase" id="RU362011"/>
    </source>
</evidence>
<dbReference type="GO" id="GO:0046872">
    <property type="term" value="F:metal ion binding"/>
    <property type="evidence" value="ECO:0007669"/>
    <property type="project" value="UniProtKB-KW"/>
</dbReference>
<accession>A0A2S5DF63</accession>
<feature type="transmembrane region" description="Helical" evidence="9">
    <location>
        <begin position="415"/>
        <end position="436"/>
    </location>
</feature>
<keyword evidence="9" id="KW-0479">Metal-binding</keyword>
<keyword evidence="12" id="KW-1185">Reference proteome</keyword>
<dbReference type="PANTHER" id="PTHR43773:SF1">
    <property type="entry name" value="MAGNESIUM TRANSPORTER MGTE"/>
    <property type="match status" value="1"/>
</dbReference>
<feature type="transmembrane region" description="Helical" evidence="9">
    <location>
        <begin position="448"/>
        <end position="475"/>
    </location>
</feature>
<dbReference type="Proteomes" id="UP000237082">
    <property type="component" value="Unassembled WGS sequence"/>
</dbReference>
<evidence type="ECO:0000256" key="1">
    <source>
        <dbReference type="ARBA" id="ARBA00004141"/>
    </source>
</evidence>
<comment type="caution">
    <text evidence="11">The sequence shown here is derived from an EMBL/GenBank/DDBJ whole genome shotgun (WGS) entry which is preliminary data.</text>
</comment>
<comment type="function">
    <text evidence="9">Acts as a magnesium transporter.</text>
</comment>
<sequence>MTLAVTPQSADRLQYSLQLVQRLIERQRELEAPPRSDDGEPGAASARENLAELRDKLAQLHPADIARVLEALPLEDRLLAWRLIEPLRDGAILLEVSDAVLESLVEAMAPGQLVAILAALDTDDMAELAPHLPRHVVYEAMGRLDEEARGQLQEVLSYEEDRVGALMDFELVKIRADVSCEVVLRYLRRFDELPNQTDKIFVTDEAGRLRGVLPIRKLLVSDPEAMVADAMATEVVSFHPDEPALDAAQAFERYDLVTAPVVDERGALLGRLTVDAMVDVIREEGDSEVLNLAGLKEEEDLFAPVMDSVRNRWAWLAINLCTAFFASRVIGAFEHSIAQLVALAALMPIVAGIGGNSGNQTITMIVRALAMGQMRTGQAGRLWRKELGVSVINGMVWGSVIGAVAWLLYGNVSLGLVMLAAMTLNLMLAATMGVLIPTLMQKLGKDPALGSSVLITACTDSGGFLIFLGLATLFLL</sequence>
<dbReference type="SUPFAM" id="SSF54631">
    <property type="entry name" value="CBS-domain pair"/>
    <property type="match status" value="1"/>
</dbReference>
<organism evidence="11 12">
    <name type="scientific">Chromobacterium alticapitis</name>
    <dbReference type="NCBI Taxonomy" id="2073169"/>
    <lineage>
        <taxon>Bacteria</taxon>
        <taxon>Pseudomonadati</taxon>
        <taxon>Pseudomonadota</taxon>
        <taxon>Betaproteobacteria</taxon>
        <taxon>Neisseriales</taxon>
        <taxon>Chromobacteriaceae</taxon>
        <taxon>Chromobacterium</taxon>
    </lineage>
</organism>
<dbReference type="InterPro" id="IPR006667">
    <property type="entry name" value="SLC41_membr_dom"/>
</dbReference>
<keyword evidence="3 9" id="KW-0813">Transport</keyword>
<dbReference type="FunFam" id="3.10.580.10:FF:000025">
    <property type="entry name" value="Magnesium transporter MgtE"/>
    <property type="match status" value="1"/>
</dbReference>
<dbReference type="SUPFAM" id="SSF158791">
    <property type="entry name" value="MgtE N-terminal domain-like"/>
    <property type="match status" value="1"/>
</dbReference>
<evidence type="ECO:0000256" key="6">
    <source>
        <dbReference type="ARBA" id="ARBA00022989"/>
    </source>
</evidence>
<dbReference type="OrthoDB" id="9790355at2"/>
<dbReference type="GO" id="GO:0015095">
    <property type="term" value="F:magnesium ion transmembrane transporter activity"/>
    <property type="evidence" value="ECO:0007669"/>
    <property type="project" value="UniProtKB-UniRule"/>
</dbReference>
<keyword evidence="4 9" id="KW-0812">Transmembrane</keyword>
<keyword evidence="9" id="KW-1003">Cell membrane</keyword>
<dbReference type="SUPFAM" id="SSF161093">
    <property type="entry name" value="MgtE membrane domain-like"/>
    <property type="match status" value="1"/>
</dbReference>
<dbReference type="Gene3D" id="1.25.60.10">
    <property type="entry name" value="MgtE N-terminal domain-like"/>
    <property type="match status" value="1"/>
</dbReference>
<dbReference type="NCBIfam" id="TIGR00400">
    <property type="entry name" value="mgtE"/>
    <property type="match status" value="1"/>
</dbReference>
<dbReference type="AlphaFoldDB" id="A0A2S5DF63"/>
<dbReference type="CDD" id="cd04606">
    <property type="entry name" value="CBS_pair_Mg_transporter"/>
    <property type="match status" value="1"/>
</dbReference>
<evidence type="ECO:0000256" key="2">
    <source>
        <dbReference type="ARBA" id="ARBA00009749"/>
    </source>
</evidence>
<proteinExistence type="inferred from homology"/>
<dbReference type="Gene3D" id="3.10.580.10">
    <property type="entry name" value="CBS-domain"/>
    <property type="match status" value="1"/>
</dbReference>
<dbReference type="RefSeq" id="WP_103902914.1">
    <property type="nucleotide sequence ID" value="NZ_PQWB01000047.1"/>
</dbReference>
<reference evidence="12" key="1">
    <citation type="submission" date="2018-02" db="EMBL/GenBank/DDBJ databases">
        <authorList>
            <person name="O'Hara-Hanley K."/>
            <person name="Soby S."/>
        </authorList>
    </citation>
    <scope>NUCLEOTIDE SEQUENCE [LARGE SCALE GENOMIC DNA]</scope>
    <source>
        <strain evidence="12">MWU14-2602</strain>
    </source>
</reference>
<comment type="similarity">
    <text evidence="2 9">Belongs to the SLC41A transporter family.</text>
</comment>
<evidence type="ECO:0000256" key="3">
    <source>
        <dbReference type="ARBA" id="ARBA00022448"/>
    </source>
</evidence>
<dbReference type="InterPro" id="IPR006669">
    <property type="entry name" value="MgtE_transporter"/>
</dbReference>
<protein>
    <recommendedName>
        <fullName evidence="9">Magnesium transporter MgtE</fullName>
    </recommendedName>
</protein>
<evidence type="ECO:0000259" key="10">
    <source>
        <dbReference type="PROSITE" id="PS51371"/>
    </source>
</evidence>
<comment type="subunit">
    <text evidence="9">Homodimer.</text>
</comment>
<comment type="subcellular location">
    <subcellularLocation>
        <location evidence="9">Cell membrane</location>
        <topology evidence="9">Multi-pass membrane protein</topology>
    </subcellularLocation>
    <subcellularLocation>
        <location evidence="1">Membrane</location>
        <topology evidence="1">Multi-pass membrane protein</topology>
    </subcellularLocation>
</comment>
<dbReference type="Pfam" id="PF03448">
    <property type="entry name" value="MgtE_N"/>
    <property type="match status" value="1"/>
</dbReference>
<dbReference type="PROSITE" id="PS51371">
    <property type="entry name" value="CBS"/>
    <property type="match status" value="1"/>
</dbReference>
<keyword evidence="7 9" id="KW-0472">Membrane</keyword>
<gene>
    <name evidence="11" type="primary">mgtE</name>
    <name evidence="11" type="ORF">C2I19_11900</name>
</gene>
<dbReference type="InterPro" id="IPR038076">
    <property type="entry name" value="MgtE_N_sf"/>
</dbReference>
<dbReference type="Pfam" id="PF01769">
    <property type="entry name" value="MgtE"/>
    <property type="match status" value="1"/>
</dbReference>
<keyword evidence="8" id="KW-0129">CBS domain</keyword>
<dbReference type="InterPro" id="IPR046342">
    <property type="entry name" value="CBS_dom_sf"/>
</dbReference>
<feature type="transmembrane region" description="Helical" evidence="9">
    <location>
        <begin position="313"/>
        <end position="331"/>
    </location>
</feature>
<keyword evidence="5 9" id="KW-0460">Magnesium</keyword>
<dbReference type="InterPro" id="IPR036739">
    <property type="entry name" value="SLC41_membr_dom_sf"/>
</dbReference>
<evidence type="ECO:0000313" key="11">
    <source>
        <dbReference type="EMBL" id="POZ61736.1"/>
    </source>
</evidence>
<evidence type="ECO:0000313" key="12">
    <source>
        <dbReference type="Proteomes" id="UP000237082"/>
    </source>
</evidence>
<feature type="transmembrane region" description="Helical" evidence="9">
    <location>
        <begin position="337"/>
        <end position="366"/>
    </location>
</feature>
<dbReference type="Pfam" id="PF00571">
    <property type="entry name" value="CBS"/>
    <property type="match status" value="1"/>
</dbReference>
<dbReference type="SMART" id="SM00924">
    <property type="entry name" value="MgtE_N"/>
    <property type="match status" value="1"/>
</dbReference>
<dbReference type="GO" id="GO:0005886">
    <property type="term" value="C:plasma membrane"/>
    <property type="evidence" value="ECO:0007669"/>
    <property type="project" value="UniProtKB-SubCell"/>
</dbReference>
<dbReference type="InterPro" id="IPR000644">
    <property type="entry name" value="CBS_dom"/>
</dbReference>